<evidence type="ECO:0000256" key="1">
    <source>
        <dbReference type="SAM" id="MobiDB-lite"/>
    </source>
</evidence>
<evidence type="ECO:0000313" key="2">
    <source>
        <dbReference type="EMBL" id="CAG8813379.1"/>
    </source>
</evidence>
<proteinExistence type="predicted"/>
<accession>A0ABN7W418</accession>
<feature type="region of interest" description="Disordered" evidence="1">
    <location>
        <begin position="35"/>
        <end position="64"/>
    </location>
</feature>
<gene>
    <name evidence="2" type="ORF">GMARGA_LOCUS25774</name>
</gene>
<comment type="caution">
    <text evidence="2">The sequence shown here is derived from an EMBL/GenBank/DDBJ whole genome shotgun (WGS) entry which is preliminary data.</text>
</comment>
<dbReference type="Proteomes" id="UP000789901">
    <property type="component" value="Unassembled WGS sequence"/>
</dbReference>
<evidence type="ECO:0000313" key="3">
    <source>
        <dbReference type="Proteomes" id="UP000789901"/>
    </source>
</evidence>
<reference evidence="2 3" key="1">
    <citation type="submission" date="2021-06" db="EMBL/GenBank/DDBJ databases">
        <authorList>
            <person name="Kallberg Y."/>
            <person name="Tangrot J."/>
            <person name="Rosling A."/>
        </authorList>
    </citation>
    <scope>NUCLEOTIDE SEQUENCE [LARGE SCALE GENOMIC DNA]</scope>
    <source>
        <strain evidence="2 3">120-4 pot B 10/14</strain>
    </source>
</reference>
<organism evidence="2 3">
    <name type="scientific">Gigaspora margarita</name>
    <dbReference type="NCBI Taxonomy" id="4874"/>
    <lineage>
        <taxon>Eukaryota</taxon>
        <taxon>Fungi</taxon>
        <taxon>Fungi incertae sedis</taxon>
        <taxon>Mucoromycota</taxon>
        <taxon>Glomeromycotina</taxon>
        <taxon>Glomeromycetes</taxon>
        <taxon>Diversisporales</taxon>
        <taxon>Gigasporaceae</taxon>
        <taxon>Gigaspora</taxon>
    </lineage>
</organism>
<dbReference type="EMBL" id="CAJVQB010028984">
    <property type="protein sequence ID" value="CAG8813379.1"/>
    <property type="molecule type" value="Genomic_DNA"/>
</dbReference>
<name>A0ABN7W418_GIGMA</name>
<keyword evidence="3" id="KW-1185">Reference proteome</keyword>
<sequence length="64" mass="7109">MKSLFESEVTNPKLKLLGSISIGKLLDDPKGIISKDSKEELKNGKKTGSKQAKKKTQVHEKQDK</sequence>
<feature type="compositionally biased region" description="Basic residues" evidence="1">
    <location>
        <begin position="44"/>
        <end position="56"/>
    </location>
</feature>
<protein>
    <submittedName>
        <fullName evidence="2">32289_t:CDS:1</fullName>
    </submittedName>
</protein>